<reference evidence="1" key="1">
    <citation type="journal article" date="2015" name="Nature">
        <title>Complex archaea that bridge the gap between prokaryotes and eukaryotes.</title>
        <authorList>
            <person name="Spang A."/>
            <person name="Saw J.H."/>
            <person name="Jorgensen S.L."/>
            <person name="Zaremba-Niedzwiedzka K."/>
            <person name="Martijn J."/>
            <person name="Lind A.E."/>
            <person name="van Eijk R."/>
            <person name="Schleper C."/>
            <person name="Guy L."/>
            <person name="Ettema T.J."/>
        </authorList>
    </citation>
    <scope>NUCLEOTIDE SEQUENCE</scope>
</reference>
<evidence type="ECO:0000313" key="1">
    <source>
        <dbReference type="EMBL" id="KKN64837.1"/>
    </source>
</evidence>
<proteinExistence type="predicted"/>
<accession>A0A0F9SQR3</accession>
<sequence>MAHASRTIDSSASKDDWKHLYKWVENQTLSFQNTHDDVRNPWLMPDTTRKEIIEHIHRANVGGWLGPYEGMF</sequence>
<protein>
    <submittedName>
        <fullName evidence="1">Uncharacterized protein</fullName>
    </submittedName>
</protein>
<comment type="caution">
    <text evidence="1">The sequence shown here is derived from an EMBL/GenBank/DDBJ whole genome shotgun (WGS) entry which is preliminary data.</text>
</comment>
<name>A0A0F9SQR3_9ZZZZ</name>
<dbReference type="EMBL" id="LAZR01000542">
    <property type="protein sequence ID" value="KKN64837.1"/>
    <property type="molecule type" value="Genomic_DNA"/>
</dbReference>
<gene>
    <name evidence="1" type="ORF">LCGC14_0487570</name>
</gene>
<organism evidence="1">
    <name type="scientific">marine sediment metagenome</name>
    <dbReference type="NCBI Taxonomy" id="412755"/>
    <lineage>
        <taxon>unclassified sequences</taxon>
        <taxon>metagenomes</taxon>
        <taxon>ecological metagenomes</taxon>
    </lineage>
</organism>
<dbReference type="AlphaFoldDB" id="A0A0F9SQR3"/>